<evidence type="ECO:0000256" key="2">
    <source>
        <dbReference type="SAM" id="MobiDB-lite"/>
    </source>
</evidence>
<keyword evidence="3" id="KW-0812">Transmembrane</keyword>
<name>A0A813HJR4_POLGL</name>
<organism evidence="6 7">
    <name type="scientific">Polarella glacialis</name>
    <name type="common">Dinoflagellate</name>
    <dbReference type="NCBI Taxonomy" id="89957"/>
    <lineage>
        <taxon>Eukaryota</taxon>
        <taxon>Sar</taxon>
        <taxon>Alveolata</taxon>
        <taxon>Dinophyceae</taxon>
        <taxon>Suessiales</taxon>
        <taxon>Suessiaceae</taxon>
        <taxon>Polarella</taxon>
    </lineage>
</organism>
<evidence type="ECO:0000313" key="6">
    <source>
        <dbReference type="EMBL" id="CAE8637945.1"/>
    </source>
</evidence>
<dbReference type="Proteomes" id="UP000654075">
    <property type="component" value="Unassembled WGS sequence"/>
</dbReference>
<dbReference type="InterPro" id="IPR001623">
    <property type="entry name" value="DnaJ_domain"/>
</dbReference>
<dbReference type="SMART" id="SM00271">
    <property type="entry name" value="DnaJ"/>
    <property type="match status" value="1"/>
</dbReference>
<evidence type="ECO:0000256" key="3">
    <source>
        <dbReference type="SAM" id="Phobius"/>
    </source>
</evidence>
<sequence length="1477" mass="165908">MGSQVASRCRRRWACILLAGVPVLLGSLANRGSPSLVFCGHSFRGARQSALGRSAQEDDEDPADPFGNVEGSQREAIELARKSLARMFETSASEDGDARRQDFPVSPLPGELWAVEESEFDSRGLPRVGTVLLAHPAAYIPESVATELEAAEGAEGSGATLEGVPFPNAALRTGLRPMPPDSPRTERARLPVVLITKRDSAGTEEFVTRPLYIGHQEQPDNPPLVRLGAFVLVVYSIAYRLLSSVLLLAAAASTATAAITVITTATAFIAITATIASIATLAARAVPATSAASGAAHADGILGAILGIARGTSHPEDLQQRSNACRHPGACRHPEGLQQHLRSELLSRHRLRQGVQPHWSLRVSQAFVGSSWPRWAPQRTRGRLSAAGSQNPFDVLGVSRSSDQDEIRASFRQLVRTYHPDVPSTGNQARFLQIKDALDQLSSPEGRAKWAMQYHSYSSYYDAPQEEEEEEEVVDWFSRRRAEQEEAMAEADRRSEEKNKKMREKQQEQARGSDRIWERELDEAVSAAHRRKVARKRAWTQSFHESRYAAKHFVDEEISKWKSRTSQAREDERLKIRAEEAKSKEELEMSKEVDIRVREEDARDWVDRFAVAEAEASRRREEIGRIWSDKIRVVKEATRNQTAEEAAVQAEAQEELHAEVLEQVELQSQIWMEGIRQSLQQLRRSRSDEPSAWKDKFRNVLEEEVKNLVEEFRLAEVEARKVAEKDILTVSEKFLKAGKDLRILSKSRFSDRALRGRKFDEKALQWKEYNRRRWLKKFRDAEDNRDKAIASEQAEERKWERKWVDLYWQAVGESERNLGTPGRESFEHCFSVAKASEDAFKFSLAGHLTSKDWEAPLEFQLEAVKLPLASLSYAASDNAGAFPMVAPSVAGARKLSTAKWLVRIEGVFSPHPAESMVEANSTQQLVGLALLLATRPAPAVWGVSCWSGAFKALREDCCDTEKHGSREGNSQCWEGAFQFEACCQETEDVTNRGLGSLDRDFTEDRAEADHLDKVEETLLQVSDGQLKEQLLNRAQFVGAHPQVRFDFHRQVHHLHSAARAESVPPCAGHGLLQEFLANAGRAEDRSSWGNVLQEQAEHLRALDSAVRNSGALTTDPQEATLFYVPAFWSLLIEKFIDLYGHHTRQDADKAAVFAEMKHTGLECVSATFDRLKNNDYYTRNAAYDHFWVAGVQHPLNSFPSSVCQMESYDPFARNMMILASGVRDFGFSDPLFEWGAPLYGNLQHIFVPYSTRLHCRHLEALAKSPRKRPVAVAFVGSPSSKVRHWVQELASEADFASDARLVLRFASRVEDVQTASRGGSKADDVHPEAAGATNLTRLYQEADFCFCLPGHLHVLTKRCFDAMAQGCLPVVVTKYRFWIALPFAAQAPWPEFATFRRVASAGDLRKVLEELLARHEEQTGLQQRRLALSRAVGLFAVHDEHGCTDDERSAFTAYLLEEFRARQRIWPHIRSSWLFPE</sequence>
<dbReference type="CDD" id="cd06257">
    <property type="entry name" value="DnaJ"/>
    <property type="match status" value="1"/>
</dbReference>
<feature type="region of interest" description="Disordered" evidence="2">
    <location>
        <begin position="50"/>
        <end position="72"/>
    </location>
</feature>
<protein>
    <recommendedName>
        <fullName evidence="5">J domain-containing protein</fullName>
    </recommendedName>
</protein>
<evidence type="ECO:0000256" key="4">
    <source>
        <dbReference type="SAM" id="SignalP"/>
    </source>
</evidence>
<feature type="transmembrane region" description="Helical" evidence="3">
    <location>
        <begin position="257"/>
        <end position="283"/>
    </location>
</feature>
<dbReference type="SUPFAM" id="SSF46565">
    <property type="entry name" value="Chaperone J-domain"/>
    <property type="match status" value="1"/>
</dbReference>
<evidence type="ECO:0000313" key="7">
    <source>
        <dbReference type="Proteomes" id="UP000654075"/>
    </source>
</evidence>
<gene>
    <name evidence="6" type="ORF">PGLA1383_LOCUS53244</name>
</gene>
<keyword evidence="4" id="KW-0732">Signal</keyword>
<dbReference type="Gene3D" id="1.10.287.110">
    <property type="entry name" value="DnaJ domain"/>
    <property type="match status" value="1"/>
</dbReference>
<dbReference type="EMBL" id="CAJNNV010031815">
    <property type="protein sequence ID" value="CAE8637945.1"/>
    <property type="molecule type" value="Genomic_DNA"/>
</dbReference>
<comment type="caution">
    <text evidence="6">The sequence shown here is derived from an EMBL/GenBank/DDBJ whole genome shotgun (WGS) entry which is preliminary data.</text>
</comment>
<dbReference type="Pfam" id="PF00226">
    <property type="entry name" value="DnaJ"/>
    <property type="match status" value="1"/>
</dbReference>
<dbReference type="InterPro" id="IPR040911">
    <property type="entry name" value="Exostosin_GT47"/>
</dbReference>
<proteinExistence type="inferred from homology"/>
<comment type="similarity">
    <text evidence="1">Belongs to the glycosyltransferase 47 family.</text>
</comment>
<dbReference type="InterPro" id="IPR036869">
    <property type="entry name" value="J_dom_sf"/>
</dbReference>
<evidence type="ECO:0000256" key="1">
    <source>
        <dbReference type="ARBA" id="ARBA00010271"/>
    </source>
</evidence>
<dbReference type="Pfam" id="PF03016">
    <property type="entry name" value="Exostosin_GT47"/>
    <property type="match status" value="1"/>
</dbReference>
<reference evidence="6" key="1">
    <citation type="submission" date="2021-02" db="EMBL/GenBank/DDBJ databases">
        <authorList>
            <person name="Dougan E. K."/>
            <person name="Rhodes N."/>
            <person name="Thang M."/>
            <person name="Chan C."/>
        </authorList>
    </citation>
    <scope>NUCLEOTIDE SEQUENCE</scope>
</reference>
<dbReference type="InterPro" id="IPR004263">
    <property type="entry name" value="Exostosin"/>
</dbReference>
<dbReference type="OrthoDB" id="1734229at2759"/>
<feature type="chain" id="PRO_5032275590" description="J domain-containing protein" evidence="4">
    <location>
        <begin position="30"/>
        <end position="1477"/>
    </location>
</feature>
<dbReference type="PANTHER" id="PTHR11062">
    <property type="entry name" value="EXOSTOSIN HEPARAN SULFATE GLYCOSYLTRANSFERASE -RELATED"/>
    <property type="match status" value="1"/>
</dbReference>
<dbReference type="GO" id="GO:0016757">
    <property type="term" value="F:glycosyltransferase activity"/>
    <property type="evidence" value="ECO:0007669"/>
    <property type="project" value="InterPro"/>
</dbReference>
<feature type="domain" description="J" evidence="5">
    <location>
        <begin position="391"/>
        <end position="458"/>
    </location>
</feature>
<keyword evidence="3" id="KW-1133">Transmembrane helix</keyword>
<feature type="transmembrane region" description="Helical" evidence="3">
    <location>
        <begin position="227"/>
        <end position="250"/>
    </location>
</feature>
<dbReference type="PANTHER" id="PTHR11062:SF281">
    <property type="entry name" value="EXOSTOSIN-LIKE 2"/>
    <property type="match status" value="1"/>
</dbReference>
<feature type="signal peptide" evidence="4">
    <location>
        <begin position="1"/>
        <end position="29"/>
    </location>
</feature>
<keyword evidence="3" id="KW-0472">Membrane</keyword>
<keyword evidence="7" id="KW-1185">Reference proteome</keyword>
<feature type="region of interest" description="Disordered" evidence="2">
    <location>
        <begin position="487"/>
        <end position="514"/>
    </location>
</feature>
<accession>A0A813HJR4</accession>
<evidence type="ECO:0000259" key="5">
    <source>
        <dbReference type="PROSITE" id="PS50076"/>
    </source>
</evidence>
<dbReference type="PROSITE" id="PS50076">
    <property type="entry name" value="DNAJ_2"/>
    <property type="match status" value="1"/>
</dbReference>